<organism evidence="1 2">
    <name type="scientific">Bos mutus</name>
    <name type="common">wild yak</name>
    <dbReference type="NCBI Taxonomy" id="72004"/>
    <lineage>
        <taxon>Eukaryota</taxon>
        <taxon>Metazoa</taxon>
        <taxon>Chordata</taxon>
        <taxon>Craniata</taxon>
        <taxon>Vertebrata</taxon>
        <taxon>Euteleostomi</taxon>
        <taxon>Mammalia</taxon>
        <taxon>Eutheria</taxon>
        <taxon>Laurasiatheria</taxon>
        <taxon>Artiodactyla</taxon>
        <taxon>Ruminantia</taxon>
        <taxon>Pecora</taxon>
        <taxon>Bovidae</taxon>
        <taxon>Bovinae</taxon>
        <taxon>Bos</taxon>
    </lineage>
</organism>
<dbReference type="EMBL" id="VBQZ03000217">
    <property type="protein sequence ID" value="MXQ98070.1"/>
    <property type="molecule type" value="Genomic_DNA"/>
</dbReference>
<proteinExistence type="predicted"/>
<name>A0A6B0S7N3_9CETA</name>
<dbReference type="PROSITE" id="PS51257">
    <property type="entry name" value="PROKAR_LIPOPROTEIN"/>
    <property type="match status" value="1"/>
</dbReference>
<keyword evidence="2" id="KW-1185">Reference proteome</keyword>
<accession>A0A6B0S7N3</accession>
<dbReference type="AlphaFoldDB" id="A0A6B0S7N3"/>
<gene>
    <name evidence="1" type="ORF">E5288_WYG011752</name>
</gene>
<evidence type="ECO:0000313" key="2">
    <source>
        <dbReference type="Proteomes" id="UP000322234"/>
    </source>
</evidence>
<sequence>MFRVRRCGSVFCHWASCACRMNCSCAGVSFSRVGSMRWARGAFPLLASTGSPGPGVAMLPLCPSPFSGRGACWE</sequence>
<reference evidence="1" key="1">
    <citation type="submission" date="2019-10" db="EMBL/GenBank/DDBJ databases">
        <title>The sequence and de novo assembly of the wild yak genome.</title>
        <authorList>
            <person name="Liu Y."/>
        </authorList>
    </citation>
    <scope>NUCLEOTIDE SEQUENCE [LARGE SCALE GENOMIC DNA]</scope>
    <source>
        <strain evidence="1">WY2019</strain>
    </source>
</reference>
<protein>
    <submittedName>
        <fullName evidence="1">Uncharacterized protein</fullName>
    </submittedName>
</protein>
<comment type="caution">
    <text evidence="1">The sequence shown here is derived from an EMBL/GenBank/DDBJ whole genome shotgun (WGS) entry which is preliminary data.</text>
</comment>
<evidence type="ECO:0000313" key="1">
    <source>
        <dbReference type="EMBL" id="MXQ98070.1"/>
    </source>
</evidence>
<dbReference type="Proteomes" id="UP000322234">
    <property type="component" value="Unassembled WGS sequence"/>
</dbReference>